<evidence type="ECO:0008006" key="3">
    <source>
        <dbReference type="Google" id="ProtNLM"/>
    </source>
</evidence>
<protein>
    <recommendedName>
        <fullName evidence="3">Cilia- and flagella-associated protein 206</fullName>
    </recommendedName>
</protein>
<accession>A0ABN9QVU7</accession>
<evidence type="ECO:0000313" key="1">
    <source>
        <dbReference type="EMBL" id="CAK0809271.1"/>
    </source>
</evidence>
<evidence type="ECO:0000313" key="2">
    <source>
        <dbReference type="Proteomes" id="UP001189429"/>
    </source>
</evidence>
<dbReference type="Proteomes" id="UP001189429">
    <property type="component" value="Unassembled WGS sequence"/>
</dbReference>
<feature type="non-terminal residue" evidence="1">
    <location>
        <position position="1"/>
    </location>
</feature>
<comment type="caution">
    <text evidence="1">The sequence shown here is derived from an EMBL/GenBank/DDBJ whole genome shotgun (WGS) entry which is preliminary data.</text>
</comment>
<sequence length="286" mass="31289">VSKSKIDMELVRKAVAACFKFVFYKSTDFDGEVFNAYSDMRKALRANIVEAHLADIAAVRFPTDDKNTGADPTEVDDVLSLCESNRAKSVNETAAVESVGAAPAEPVKSRSELLADFAKEAQQCQRWIFDLYESKNCCKGTFPRATEDIMSCAEKQQALLMANVGVASQLGRPADAKKISPGQLASIAANKFIDMHHGPANVYMAILAKLHRESADSASAESKVAATKLRDQLNIAIDDDGAEHRDLVVNMVNQMSLYIAEVIRFNGAGVRRYTELDAAEYVSKLR</sequence>
<feature type="non-terminal residue" evidence="1">
    <location>
        <position position="286"/>
    </location>
</feature>
<dbReference type="EMBL" id="CAUYUJ010004358">
    <property type="protein sequence ID" value="CAK0809271.1"/>
    <property type="molecule type" value="Genomic_DNA"/>
</dbReference>
<reference evidence="1" key="1">
    <citation type="submission" date="2023-10" db="EMBL/GenBank/DDBJ databases">
        <authorList>
            <person name="Chen Y."/>
            <person name="Shah S."/>
            <person name="Dougan E. K."/>
            <person name="Thang M."/>
            <person name="Chan C."/>
        </authorList>
    </citation>
    <scope>NUCLEOTIDE SEQUENCE [LARGE SCALE GENOMIC DNA]</scope>
</reference>
<proteinExistence type="predicted"/>
<gene>
    <name evidence="1" type="ORF">PCOR1329_LOCUS14570</name>
</gene>
<name>A0ABN9QVU7_9DINO</name>
<organism evidence="1 2">
    <name type="scientific">Prorocentrum cordatum</name>
    <dbReference type="NCBI Taxonomy" id="2364126"/>
    <lineage>
        <taxon>Eukaryota</taxon>
        <taxon>Sar</taxon>
        <taxon>Alveolata</taxon>
        <taxon>Dinophyceae</taxon>
        <taxon>Prorocentrales</taxon>
        <taxon>Prorocentraceae</taxon>
        <taxon>Prorocentrum</taxon>
    </lineage>
</organism>
<keyword evidence="2" id="KW-1185">Reference proteome</keyword>